<keyword evidence="3" id="KW-1185">Reference proteome</keyword>
<evidence type="ECO:0000313" key="3">
    <source>
        <dbReference type="Proteomes" id="UP000183275"/>
    </source>
</evidence>
<protein>
    <submittedName>
        <fullName evidence="2">Uncharacterized protein</fullName>
    </submittedName>
</protein>
<proteinExistence type="predicted"/>
<name>A0A1I0NJ90_9EURY</name>
<keyword evidence="1" id="KW-0812">Transmembrane</keyword>
<dbReference type="AlphaFoldDB" id="A0A1I0NJ90"/>
<keyword evidence="1" id="KW-0472">Membrane</keyword>
<dbReference type="Proteomes" id="UP000183275">
    <property type="component" value="Unassembled WGS sequence"/>
</dbReference>
<evidence type="ECO:0000256" key="1">
    <source>
        <dbReference type="SAM" id="Phobius"/>
    </source>
</evidence>
<dbReference type="RefSeq" id="WP_143067675.1">
    <property type="nucleotide sequence ID" value="NZ_FOIS01000002.1"/>
</dbReference>
<feature type="transmembrane region" description="Helical" evidence="1">
    <location>
        <begin position="15"/>
        <end position="38"/>
    </location>
</feature>
<gene>
    <name evidence="2" type="ORF">SAMN05216285_1772</name>
</gene>
<reference evidence="3" key="1">
    <citation type="submission" date="2016-10" db="EMBL/GenBank/DDBJ databases">
        <authorList>
            <person name="Varghese N."/>
        </authorList>
    </citation>
    <scope>NUCLEOTIDE SEQUENCE [LARGE SCALE GENOMIC DNA]</scope>
    <source>
        <strain evidence="3">CGMCC 1.12284</strain>
    </source>
</reference>
<organism evidence="2 3">
    <name type="scientific">Natrinema salifodinae</name>
    <dbReference type="NCBI Taxonomy" id="1202768"/>
    <lineage>
        <taxon>Archaea</taxon>
        <taxon>Methanobacteriati</taxon>
        <taxon>Methanobacteriota</taxon>
        <taxon>Stenosarchaea group</taxon>
        <taxon>Halobacteria</taxon>
        <taxon>Halobacteriales</taxon>
        <taxon>Natrialbaceae</taxon>
        <taxon>Natrinema</taxon>
    </lineage>
</organism>
<evidence type="ECO:0000313" key="2">
    <source>
        <dbReference type="EMBL" id="SEW01230.1"/>
    </source>
</evidence>
<accession>A0A1I0NJ90</accession>
<sequence>MRSWLRGLEWFAGELLSFLGFLLPVLATFAAVFLGVYLNGVVDRERKREMKIFRPLLDETGEVKDASASKPIRSLIEDGEHRSVLLDVRPVEFHTMDQTTRKELMAYLKAVGRLAELDDPTLAASAVLHESGYGKHFTEQLPSDMLLKPDEGIQSEKSISGPGPHIVSGRRTVISGPNAVLPSRSTKVSSDARQPLLPILVENASLLIELDSGAELRAVFESHTDIDVGYLDEQCPNWADELWKTLQRPWKGEPINYEDGLASNDKSSDDKSQHIVKGEDFRGVLTSAGIALQLRRMKQRYQVINHAEQLHGQLLVRLSRPLYHPKRILLARH</sequence>
<keyword evidence="1" id="KW-1133">Transmembrane helix</keyword>
<dbReference type="EMBL" id="FOIS01000002">
    <property type="protein sequence ID" value="SEW01230.1"/>
    <property type="molecule type" value="Genomic_DNA"/>
</dbReference>